<accession>A0A382TMW0</accession>
<dbReference type="EMBL" id="UINC01137838">
    <property type="protein sequence ID" value="SVD23419.1"/>
    <property type="molecule type" value="Genomic_DNA"/>
</dbReference>
<dbReference type="Pfam" id="PF05378">
    <property type="entry name" value="Hydant_A_N"/>
    <property type="match status" value="1"/>
</dbReference>
<organism evidence="2">
    <name type="scientific">marine metagenome</name>
    <dbReference type="NCBI Taxonomy" id="408172"/>
    <lineage>
        <taxon>unclassified sequences</taxon>
        <taxon>metagenomes</taxon>
        <taxon>ecological metagenomes</taxon>
    </lineage>
</organism>
<dbReference type="InterPro" id="IPR008040">
    <property type="entry name" value="Hydant_A_N"/>
</dbReference>
<dbReference type="GO" id="GO:0017168">
    <property type="term" value="F:5-oxoprolinase (ATP-hydrolyzing) activity"/>
    <property type="evidence" value="ECO:0007669"/>
    <property type="project" value="TreeGrafter"/>
</dbReference>
<feature type="non-terminal residue" evidence="2">
    <location>
        <position position="227"/>
    </location>
</feature>
<dbReference type="AlphaFoldDB" id="A0A382TMW0"/>
<dbReference type="PANTHER" id="PTHR11365">
    <property type="entry name" value="5-OXOPROLINASE RELATED"/>
    <property type="match status" value="1"/>
</dbReference>
<reference evidence="2" key="1">
    <citation type="submission" date="2018-05" db="EMBL/GenBank/DDBJ databases">
        <authorList>
            <person name="Lanie J.A."/>
            <person name="Ng W.-L."/>
            <person name="Kazmierczak K.M."/>
            <person name="Andrzejewski T.M."/>
            <person name="Davidsen T.M."/>
            <person name="Wayne K.J."/>
            <person name="Tettelin H."/>
            <person name="Glass J.I."/>
            <person name="Rusch D."/>
            <person name="Podicherti R."/>
            <person name="Tsui H.-C.T."/>
            <person name="Winkler M.E."/>
        </authorList>
    </citation>
    <scope>NUCLEOTIDE SEQUENCE</scope>
</reference>
<feature type="domain" description="Hydantoinase/oxoprolinase N-terminal" evidence="1">
    <location>
        <begin position="8"/>
        <end position="213"/>
    </location>
</feature>
<dbReference type="PANTHER" id="PTHR11365:SF2">
    <property type="entry name" value="5-OXOPROLINASE"/>
    <property type="match status" value="1"/>
</dbReference>
<dbReference type="GO" id="GO:0006749">
    <property type="term" value="P:glutathione metabolic process"/>
    <property type="evidence" value="ECO:0007669"/>
    <property type="project" value="TreeGrafter"/>
</dbReference>
<dbReference type="GO" id="GO:0005829">
    <property type="term" value="C:cytosol"/>
    <property type="evidence" value="ECO:0007669"/>
    <property type="project" value="TreeGrafter"/>
</dbReference>
<gene>
    <name evidence="2" type="ORF">METZ01_LOCUS376273</name>
</gene>
<evidence type="ECO:0000313" key="2">
    <source>
        <dbReference type="EMBL" id="SVD23419.1"/>
    </source>
</evidence>
<evidence type="ECO:0000259" key="1">
    <source>
        <dbReference type="Pfam" id="PF05378"/>
    </source>
</evidence>
<name>A0A382TMW0_9ZZZZ</name>
<dbReference type="InterPro" id="IPR045079">
    <property type="entry name" value="Oxoprolinase-like"/>
</dbReference>
<protein>
    <recommendedName>
        <fullName evidence="1">Hydantoinase/oxoprolinase N-terminal domain-containing protein</fullName>
    </recommendedName>
</protein>
<proteinExistence type="predicted"/>
<sequence>MPNPKWIRFSIDRGGTFTDIYAELPGTPGFRTLKLLSENPSQYSDAPREGIRRILEEIHGCPVPDDEIEMNDIEWIRMGTTIATNALLERKGTRTALVITGGFRDLLSIGKQNRSKIFDLEIRKPDPIFTAVVESDERVRLLHEDESCEGQNIVKGASGERIVIIHPPDLNYLQREFQSLLDQGVDSIAVALMHACVFPEHELTIGKLAKEMGFSHVSLSSQVMPRV</sequence>